<comment type="subcellular location">
    <subcellularLocation>
        <location evidence="1">Membrane</location>
        <topology evidence="1">Multi-pass membrane protein</topology>
    </subcellularLocation>
</comment>
<feature type="transmembrane region" description="Helical" evidence="6">
    <location>
        <begin position="119"/>
        <end position="140"/>
    </location>
</feature>
<dbReference type="Proteomes" id="UP000481288">
    <property type="component" value="Unassembled WGS sequence"/>
</dbReference>
<evidence type="ECO:0000256" key="6">
    <source>
        <dbReference type="SAM" id="Phobius"/>
    </source>
</evidence>
<dbReference type="InterPro" id="IPR020846">
    <property type="entry name" value="MFS_dom"/>
</dbReference>
<evidence type="ECO:0000313" key="9">
    <source>
        <dbReference type="Proteomes" id="UP000481288"/>
    </source>
</evidence>
<dbReference type="GO" id="GO:0016020">
    <property type="term" value="C:membrane"/>
    <property type="evidence" value="ECO:0007669"/>
    <property type="project" value="UniProtKB-SubCell"/>
</dbReference>
<accession>A0A7D8UM16</accession>
<dbReference type="SUPFAM" id="SSF103473">
    <property type="entry name" value="MFS general substrate transporter"/>
    <property type="match status" value="1"/>
</dbReference>
<dbReference type="GO" id="GO:0022857">
    <property type="term" value="F:transmembrane transporter activity"/>
    <property type="evidence" value="ECO:0007669"/>
    <property type="project" value="InterPro"/>
</dbReference>
<dbReference type="EMBL" id="QGMG01001004">
    <property type="protein sequence ID" value="TVY50789.1"/>
    <property type="molecule type" value="Genomic_DNA"/>
</dbReference>
<protein>
    <submittedName>
        <fullName evidence="8">Putative MFS-type transporter</fullName>
    </submittedName>
</protein>
<comment type="caution">
    <text evidence="8">The sequence shown here is derived from an EMBL/GenBank/DDBJ whole genome shotgun (WGS) entry which is preliminary data.</text>
</comment>
<feature type="transmembrane region" description="Helical" evidence="6">
    <location>
        <begin position="416"/>
        <end position="436"/>
    </location>
</feature>
<feature type="transmembrane region" description="Helical" evidence="6">
    <location>
        <begin position="84"/>
        <end position="107"/>
    </location>
</feature>
<keyword evidence="4 6" id="KW-0472">Membrane</keyword>
<dbReference type="InterPro" id="IPR036259">
    <property type="entry name" value="MFS_trans_sf"/>
</dbReference>
<dbReference type="PANTHER" id="PTHR42718:SF41">
    <property type="entry name" value="MFS TRANSPORTER OF UNKOWN SPECIFICITY (AFU_ORTHOLOGUE AFUA_5G09940)-RELATED"/>
    <property type="match status" value="1"/>
</dbReference>
<organism evidence="8 9">
    <name type="scientific">Lachnellula cervina</name>
    <dbReference type="NCBI Taxonomy" id="1316786"/>
    <lineage>
        <taxon>Eukaryota</taxon>
        <taxon>Fungi</taxon>
        <taxon>Dikarya</taxon>
        <taxon>Ascomycota</taxon>
        <taxon>Pezizomycotina</taxon>
        <taxon>Leotiomycetes</taxon>
        <taxon>Helotiales</taxon>
        <taxon>Lachnaceae</taxon>
        <taxon>Lachnellula</taxon>
    </lineage>
</organism>
<dbReference type="Gene3D" id="1.20.1250.20">
    <property type="entry name" value="MFS general substrate transporter like domains"/>
    <property type="match status" value="1"/>
</dbReference>
<feature type="transmembrane region" description="Helical" evidence="6">
    <location>
        <begin position="246"/>
        <end position="268"/>
    </location>
</feature>
<dbReference type="InterPro" id="IPR011701">
    <property type="entry name" value="MFS"/>
</dbReference>
<feature type="transmembrane region" description="Helical" evidence="6">
    <location>
        <begin position="311"/>
        <end position="330"/>
    </location>
</feature>
<feature type="transmembrane region" description="Helical" evidence="6">
    <location>
        <begin position="59"/>
        <end position="77"/>
    </location>
</feature>
<sequence>MISNIVGLAAGLEISKMLGVKMAPGPGQANWIAAAYPLTQGTFVLVSGRLGAVYGHKNVLLWGGAWFVVWSVVNGFVGQFTPFIIVRALSGIGGALMMPNVVALIAITCPPGKLRNLSLGFFSASGPTGGWLGALIAGAFVGGGQGRMGMKWLFFTLAIMAAVVLGALWILLPQEKPVDRQGKIDWIGAVLGTSGLISSTSSRLVKTLRNSPHNIFNPTPCSLRHLGVQIHKQPHPPTRHMARASFLPLFIASLLCFMSNGTLLWYMVAWQQLIRHWSVLDFAIGWTPFGIMGTIGAVLSAYLIPRLAAQWILAIGALSILVSNLLLATMPAQQSYWAQVFPATVLMAFCPDFVYTAAQIIASNSVRRRHQGVAASLIGTLNLYGNSLGLGFAGTVETEVSAGSGSGGGGVQGYRAALYFGAAIAAVALLVDITFVRMKRDEREGWEDEGDREGEGEGGIDSVGRGTSTAVVSRNAAAR</sequence>
<feature type="compositionally biased region" description="Acidic residues" evidence="5">
    <location>
        <begin position="444"/>
        <end position="458"/>
    </location>
</feature>
<feature type="transmembrane region" description="Helical" evidence="6">
    <location>
        <begin position="373"/>
        <end position="396"/>
    </location>
</feature>
<dbReference type="PANTHER" id="PTHR42718">
    <property type="entry name" value="MAJOR FACILITATOR SUPERFAMILY MULTIDRUG TRANSPORTER MFSC"/>
    <property type="match status" value="1"/>
</dbReference>
<keyword evidence="9" id="KW-1185">Reference proteome</keyword>
<dbReference type="Gene3D" id="1.20.1720.10">
    <property type="entry name" value="Multidrug resistance protein D"/>
    <property type="match status" value="1"/>
</dbReference>
<feature type="region of interest" description="Disordered" evidence="5">
    <location>
        <begin position="442"/>
        <end position="479"/>
    </location>
</feature>
<evidence type="ECO:0000256" key="1">
    <source>
        <dbReference type="ARBA" id="ARBA00004141"/>
    </source>
</evidence>
<feature type="transmembrane region" description="Helical" evidence="6">
    <location>
        <begin position="152"/>
        <end position="172"/>
    </location>
</feature>
<reference evidence="8 9" key="1">
    <citation type="submission" date="2018-05" db="EMBL/GenBank/DDBJ databases">
        <title>Whole genome sequencing for identification of molecular markers to develop diagnostic detection tools for the regulated plant pathogen Lachnellula willkommii.</title>
        <authorList>
            <person name="Giroux E."/>
            <person name="Bilodeau G."/>
        </authorList>
    </citation>
    <scope>NUCLEOTIDE SEQUENCE [LARGE SCALE GENOMIC DNA]</scope>
    <source>
        <strain evidence="8 9">CBS 625.97</strain>
    </source>
</reference>
<evidence type="ECO:0000259" key="7">
    <source>
        <dbReference type="PROSITE" id="PS50850"/>
    </source>
</evidence>
<name>A0A7D8UM16_9HELO</name>
<keyword evidence="3 6" id="KW-1133">Transmembrane helix</keyword>
<evidence type="ECO:0000256" key="2">
    <source>
        <dbReference type="ARBA" id="ARBA00022692"/>
    </source>
</evidence>
<dbReference type="Pfam" id="PF07690">
    <property type="entry name" value="MFS_1"/>
    <property type="match status" value="1"/>
</dbReference>
<gene>
    <name evidence="8" type="ORF">LCER1_G006343</name>
</gene>
<feature type="transmembrane region" description="Helical" evidence="6">
    <location>
        <begin position="336"/>
        <end position="361"/>
    </location>
</feature>
<dbReference type="OrthoDB" id="440755at2759"/>
<evidence type="ECO:0000256" key="3">
    <source>
        <dbReference type="ARBA" id="ARBA00022989"/>
    </source>
</evidence>
<feature type="transmembrane region" description="Helical" evidence="6">
    <location>
        <begin position="283"/>
        <end position="304"/>
    </location>
</feature>
<keyword evidence="2 6" id="KW-0812">Transmembrane</keyword>
<evidence type="ECO:0000256" key="4">
    <source>
        <dbReference type="ARBA" id="ARBA00023136"/>
    </source>
</evidence>
<feature type="domain" description="Major facilitator superfamily (MFS) profile" evidence="7">
    <location>
        <begin position="1"/>
        <end position="440"/>
    </location>
</feature>
<dbReference type="AlphaFoldDB" id="A0A7D8UM16"/>
<dbReference type="PROSITE" id="PS50850">
    <property type="entry name" value="MFS"/>
    <property type="match status" value="1"/>
</dbReference>
<evidence type="ECO:0000313" key="8">
    <source>
        <dbReference type="EMBL" id="TVY50789.1"/>
    </source>
</evidence>
<evidence type="ECO:0000256" key="5">
    <source>
        <dbReference type="SAM" id="MobiDB-lite"/>
    </source>
</evidence>
<proteinExistence type="predicted"/>